<organism evidence="1 2">
    <name type="scientific">Luteolibacter rhizosphaerae</name>
    <dbReference type="NCBI Taxonomy" id="2989719"/>
    <lineage>
        <taxon>Bacteria</taxon>
        <taxon>Pseudomonadati</taxon>
        <taxon>Verrucomicrobiota</taxon>
        <taxon>Verrucomicrobiia</taxon>
        <taxon>Verrucomicrobiales</taxon>
        <taxon>Verrucomicrobiaceae</taxon>
        <taxon>Luteolibacter</taxon>
    </lineage>
</organism>
<evidence type="ECO:0000313" key="2">
    <source>
        <dbReference type="Proteomes" id="UP001165653"/>
    </source>
</evidence>
<gene>
    <name evidence="1" type="ORF">OJ996_24590</name>
</gene>
<accession>A0ABT3GAC6</accession>
<dbReference type="RefSeq" id="WP_264516391.1">
    <property type="nucleotide sequence ID" value="NZ_JAPDDR010000018.1"/>
</dbReference>
<name>A0ABT3GAC6_9BACT</name>
<keyword evidence="2" id="KW-1185">Reference proteome</keyword>
<dbReference type="Gene3D" id="1.10.3230.30">
    <property type="entry name" value="Phage gp6-like head-tail connector protein"/>
    <property type="match status" value="1"/>
</dbReference>
<dbReference type="InterPro" id="IPR011738">
    <property type="entry name" value="Phage_CHP"/>
</dbReference>
<comment type="caution">
    <text evidence="1">The sequence shown here is derived from an EMBL/GenBank/DDBJ whole genome shotgun (WGS) entry which is preliminary data.</text>
</comment>
<proteinExistence type="predicted"/>
<dbReference type="Proteomes" id="UP001165653">
    <property type="component" value="Unassembled WGS sequence"/>
</dbReference>
<evidence type="ECO:0000313" key="1">
    <source>
        <dbReference type="EMBL" id="MCW1916789.1"/>
    </source>
</evidence>
<dbReference type="EMBL" id="JAPDDR010000018">
    <property type="protein sequence ID" value="MCW1916789.1"/>
    <property type="molecule type" value="Genomic_DNA"/>
</dbReference>
<dbReference type="CDD" id="cd08054">
    <property type="entry name" value="gp6"/>
    <property type="match status" value="1"/>
</dbReference>
<protein>
    <submittedName>
        <fullName evidence="1">Phage gp6-like head-tail connector protein</fullName>
    </submittedName>
</protein>
<sequence>MGRPVIDLTLAKAHLRVEHDLDDELIGLFVEAAIDRTLQEIGLAGVLEREHKTETTHAAFGFLYPVEEIVAVEKRDGFGVWRELPAAEWELGGSVDERQVLRLSEAAGHRSGSEYRVEWRAGFKVLPAWFRVACYFLLGHYYENRSSIVIGAGLAAVELPQGFHHLCGPHKRWFFA</sequence>
<reference evidence="1" key="1">
    <citation type="submission" date="2022-10" db="EMBL/GenBank/DDBJ databases">
        <title>Luteolibacter sp. GHJ8, whole genome shotgun sequencing project.</title>
        <authorList>
            <person name="Zhao G."/>
            <person name="Shen L."/>
        </authorList>
    </citation>
    <scope>NUCLEOTIDE SEQUENCE</scope>
    <source>
        <strain evidence="1">GHJ8</strain>
    </source>
</reference>
<dbReference type="NCBIfam" id="TIGR02215">
    <property type="entry name" value="phage_chp_gp8"/>
    <property type="match status" value="1"/>
</dbReference>